<protein>
    <recommendedName>
        <fullName evidence="4">T9SS type A sorting domain-containing protein</fullName>
    </recommendedName>
</protein>
<keyword evidence="1" id="KW-0732">Signal</keyword>
<dbReference type="Proteomes" id="UP000696931">
    <property type="component" value="Unassembled WGS sequence"/>
</dbReference>
<sequence>MNRKTAGLLRIGLAVLCMAVVAAPAFARLPENDPEWQDILQLQAEYGVGPLAAQGGRVARPNAIPDIFGPGAVLTVGNVFMKCTNYGFDGNPFTNVSSDPSGQWPGASAVEYLNLLGIGVGGVNPFATDPLAVRRVSLTTEWRPATLDPEDRMYRSYDGIVNGTRFINDDGDNDPTTGDGLYDEDFLDGRDNDGDGKIDEDFAAIGQQMYTCVMRDDTQQAIQAAAAERHVPLGLECRKSDWAYSIPGFTDFNVIQYDVFNRSGHTIDSLMIAFRTDMDCGPIEKSNYFSDDFNLPQFPQGDFVVETKSTDLRLQPASDRPQVNDAPRDSSLCTHYKIRVQGWSITDDDGDEDKTPGIGTIMLIDHTIDPTGVNGPMRVQLHSFRSFVGGTPYQQGGNPTIDQQRFELMASGENVDRETGFITQVPGDQKGDYTEWAVIGPWRNVADGAKISATLAFGVKPGKRTSAMSYMNDFARFARDSVISRNSTELKYRFVYDATTLMDKYPTLENAIAAQIAFEGAYESKAWPMLPDAPGRETGLKAPLGQFYYTNGCEARDPAPRLVTDRQYEWFDFDCDYCTGAFSSSRGGLFHRTWLAEAPPPSPNTNMAVSYNYSDNPERLFVPAGDGQVTVAWDNLSETTPDPKTGQFDFRGYRIWKVSNWQRPVGSGGPNEDDWTLLAEYRLFDQHATNGFVCTVDSASVWQCTPGDTIGPWVYIPNKGARQRVLLHRGDLWNRQTGDVITPDPAVLCKGWPDCLHDDGFPLGQTSGGRVSHDRYPIGRYRYVDREVKNGFVYFYAVTAFDSTGSADQISILSSRRSAVEAEGVVPQVVSAAVGNADRVWVVPNPYRGVRAIDDRPSSWDLTPNASDPTGTHIDFFGLPRGAYKIKIFTVSGDEVATINSTDGVNESVRGPMTDGNGVIHPGYNRQQDNENDGQARWNLISRNGQDVVSGIYLFTVEVGGTVKNRGKFVIIR</sequence>
<evidence type="ECO:0000256" key="1">
    <source>
        <dbReference type="SAM" id="SignalP"/>
    </source>
</evidence>
<evidence type="ECO:0000313" key="3">
    <source>
        <dbReference type="Proteomes" id="UP000696931"/>
    </source>
</evidence>
<feature type="chain" id="PRO_5037966855" description="T9SS type A sorting domain-containing protein" evidence="1">
    <location>
        <begin position="28"/>
        <end position="973"/>
    </location>
</feature>
<name>A0A933W4M3_UNCEI</name>
<evidence type="ECO:0000313" key="2">
    <source>
        <dbReference type="EMBL" id="MBI5171193.1"/>
    </source>
</evidence>
<dbReference type="AlphaFoldDB" id="A0A933W4M3"/>
<reference evidence="2" key="1">
    <citation type="submission" date="2020-07" db="EMBL/GenBank/DDBJ databases">
        <title>Huge and variable diversity of episymbiotic CPR bacteria and DPANN archaea in groundwater ecosystems.</title>
        <authorList>
            <person name="He C.Y."/>
            <person name="Keren R."/>
            <person name="Whittaker M."/>
            <person name="Farag I.F."/>
            <person name="Doudna J."/>
            <person name="Cate J.H.D."/>
            <person name="Banfield J.F."/>
        </authorList>
    </citation>
    <scope>NUCLEOTIDE SEQUENCE</scope>
    <source>
        <strain evidence="2">NC_groundwater_1813_Pr3_B-0.1um_71_17</strain>
    </source>
</reference>
<gene>
    <name evidence="2" type="ORF">HZA61_17030</name>
</gene>
<comment type="caution">
    <text evidence="2">The sequence shown here is derived from an EMBL/GenBank/DDBJ whole genome shotgun (WGS) entry which is preliminary data.</text>
</comment>
<feature type="signal peptide" evidence="1">
    <location>
        <begin position="1"/>
        <end position="27"/>
    </location>
</feature>
<evidence type="ECO:0008006" key="4">
    <source>
        <dbReference type="Google" id="ProtNLM"/>
    </source>
</evidence>
<proteinExistence type="predicted"/>
<accession>A0A933W4M3</accession>
<dbReference type="EMBL" id="JACRIW010000121">
    <property type="protein sequence ID" value="MBI5171193.1"/>
    <property type="molecule type" value="Genomic_DNA"/>
</dbReference>
<organism evidence="2 3">
    <name type="scientific">Eiseniibacteriota bacterium</name>
    <dbReference type="NCBI Taxonomy" id="2212470"/>
    <lineage>
        <taxon>Bacteria</taxon>
        <taxon>Candidatus Eiseniibacteriota</taxon>
    </lineage>
</organism>